<organism evidence="2 3">
    <name type="scientific">Botryosphaeria dothidea</name>
    <dbReference type="NCBI Taxonomy" id="55169"/>
    <lineage>
        <taxon>Eukaryota</taxon>
        <taxon>Fungi</taxon>
        <taxon>Dikarya</taxon>
        <taxon>Ascomycota</taxon>
        <taxon>Pezizomycotina</taxon>
        <taxon>Dothideomycetes</taxon>
        <taxon>Dothideomycetes incertae sedis</taxon>
        <taxon>Botryosphaeriales</taxon>
        <taxon>Botryosphaeriaceae</taxon>
        <taxon>Botryosphaeria</taxon>
    </lineage>
</organism>
<dbReference type="Proteomes" id="UP000572817">
    <property type="component" value="Unassembled WGS sequence"/>
</dbReference>
<evidence type="ECO:0008006" key="4">
    <source>
        <dbReference type="Google" id="ProtNLM"/>
    </source>
</evidence>
<dbReference type="EMBL" id="WWBZ02000033">
    <property type="protein sequence ID" value="KAF4306282.1"/>
    <property type="molecule type" value="Genomic_DNA"/>
</dbReference>
<evidence type="ECO:0000313" key="2">
    <source>
        <dbReference type="EMBL" id="KAF4306282.1"/>
    </source>
</evidence>
<sequence>MAPSADATTPITLHDLLSNSLLLRQTTPYLSTASIFALASVNKAFRALIYHSPDALRYLDLSTVKSAVIQNHAPLDRGGNTWRAERMDEALTEDDFYSGPLRGIFNKLEKKNVLEHVYTLVLDGLSVPADLVREIVAEDRFNVRILSIREAEHLNERKLQQVLRYAVRPTRPAGTPRLKGLYVFGAKEPGPATEPVSRKKQRSPPRTPGGVMSSLGAQIGAEWNQRSSNALSSALARSEHHKWYQSAGRVLHKRPSAEWAETLKACEGIIFFDAVLCRGPRHDLAASRADSGPQNAYLHPAVASIALGPSGCQSCHSCQEGPAEFGSSPAHHLPLLSPPPLHSSTAQSAQKPSVSPGSPFPKLIARCEDCLRGRWCERCNKWWDEKCYAGSSNPHSHVNGSTLTAMQQTEALQEISAEGQNLRDIKVHMGLCTAHCLVEEMMSGAGSAGMWG</sequence>
<feature type="compositionally biased region" description="Polar residues" evidence="1">
    <location>
        <begin position="345"/>
        <end position="356"/>
    </location>
</feature>
<keyword evidence="3" id="KW-1185">Reference proteome</keyword>
<dbReference type="OrthoDB" id="5345494at2759"/>
<feature type="region of interest" description="Disordered" evidence="1">
    <location>
        <begin position="329"/>
        <end position="357"/>
    </location>
</feature>
<evidence type="ECO:0000256" key="1">
    <source>
        <dbReference type="SAM" id="MobiDB-lite"/>
    </source>
</evidence>
<evidence type="ECO:0000313" key="3">
    <source>
        <dbReference type="Proteomes" id="UP000572817"/>
    </source>
</evidence>
<protein>
    <recommendedName>
        <fullName evidence="4">Ubiquitin fusion degradation protein</fullName>
    </recommendedName>
</protein>
<gene>
    <name evidence="2" type="ORF">GTA08_BOTSDO05823</name>
</gene>
<comment type="caution">
    <text evidence="2">The sequence shown here is derived from an EMBL/GenBank/DDBJ whole genome shotgun (WGS) entry which is preliminary data.</text>
</comment>
<accession>A0A8H4N891</accession>
<name>A0A8H4N891_9PEZI</name>
<dbReference type="AlphaFoldDB" id="A0A8H4N891"/>
<feature type="region of interest" description="Disordered" evidence="1">
    <location>
        <begin position="189"/>
        <end position="214"/>
    </location>
</feature>
<proteinExistence type="predicted"/>
<reference evidence="2" key="1">
    <citation type="submission" date="2020-04" db="EMBL/GenBank/DDBJ databases">
        <title>Genome Assembly and Annotation of Botryosphaeria dothidea sdau 11-99, a Latent Pathogen of Apple Fruit Ring Rot in China.</title>
        <authorList>
            <person name="Yu C."/>
            <person name="Diao Y."/>
            <person name="Lu Q."/>
            <person name="Zhao J."/>
            <person name="Cui S."/>
            <person name="Peng C."/>
            <person name="He B."/>
            <person name="Liu H."/>
        </authorList>
    </citation>
    <scope>NUCLEOTIDE SEQUENCE [LARGE SCALE GENOMIC DNA]</scope>
    <source>
        <strain evidence="2">Sdau11-99</strain>
    </source>
</reference>